<proteinExistence type="predicted"/>
<feature type="region of interest" description="Disordered" evidence="1">
    <location>
        <begin position="464"/>
        <end position="487"/>
    </location>
</feature>
<evidence type="ECO:0000313" key="2">
    <source>
        <dbReference type="EMBL" id="CAH1403887.1"/>
    </source>
</evidence>
<evidence type="ECO:0000313" key="3">
    <source>
        <dbReference type="Proteomes" id="UP001152798"/>
    </source>
</evidence>
<accession>A0A9P0MVD1</accession>
<sequence>MSELGRRSARLANGNQPMKPLGVCNSLQSYDRKSIGNCLQKSPNCARKTLFEGNFKENEDYALCKEISSRRENTGKSPVVVPNIKSSNDSHEKKKVKPRRSMLGLRSKTQLSSYNKDSTYTLSKPLLASSPNNAERLGGYRELRKSISTPQLTPFDSDDVDTSAFFNKGISDSTWSVFKSVKKKSVFEPPSTRGSLLPGKARNLVAESDSELKNSNSGTSSYYESTKNRMPRKTLTASVDQEVKLKWLAQKFQMDGSNPHSAEKYTKNMNSDDEYYSENSEVADNSEDYDEDKSNITLTECLSPIEKMNDTDENDLSSANSTDSYIQNETTILNSGKNNLEKIEEENGEREHKEDSSIDENLDDCDEGDRIDIHRIINLFDDLKSEKEEMDSKWSAFIEQREAFEKKWNDFNFLFRAYERNVTSSQKKLTTSNSVQGKSKKVVSTKLRPSFVNPANICLKLPKAQSNSSSSNRYNEKKSNSGNCKTPLSNDKLLRRFRKSTCYTPNSLSIMVDDQAKDIFGS</sequence>
<feature type="region of interest" description="Disordered" evidence="1">
    <location>
        <begin position="208"/>
        <end position="229"/>
    </location>
</feature>
<feature type="region of interest" description="Disordered" evidence="1">
    <location>
        <begin position="345"/>
        <end position="365"/>
    </location>
</feature>
<name>A0A9P0MVD1_NEZVI</name>
<dbReference type="AlphaFoldDB" id="A0A9P0MVD1"/>
<organism evidence="2 3">
    <name type="scientific">Nezara viridula</name>
    <name type="common">Southern green stink bug</name>
    <name type="synonym">Cimex viridulus</name>
    <dbReference type="NCBI Taxonomy" id="85310"/>
    <lineage>
        <taxon>Eukaryota</taxon>
        <taxon>Metazoa</taxon>
        <taxon>Ecdysozoa</taxon>
        <taxon>Arthropoda</taxon>
        <taxon>Hexapoda</taxon>
        <taxon>Insecta</taxon>
        <taxon>Pterygota</taxon>
        <taxon>Neoptera</taxon>
        <taxon>Paraneoptera</taxon>
        <taxon>Hemiptera</taxon>
        <taxon>Heteroptera</taxon>
        <taxon>Panheteroptera</taxon>
        <taxon>Pentatomomorpha</taxon>
        <taxon>Pentatomoidea</taxon>
        <taxon>Pentatomidae</taxon>
        <taxon>Pentatominae</taxon>
        <taxon>Nezara</taxon>
    </lineage>
</organism>
<feature type="compositionally biased region" description="Polar residues" evidence="1">
    <location>
        <begin position="464"/>
        <end position="473"/>
    </location>
</feature>
<gene>
    <name evidence="2" type="ORF">NEZAVI_LOCUS12402</name>
</gene>
<feature type="region of interest" description="Disordered" evidence="1">
    <location>
        <begin position="1"/>
        <end position="21"/>
    </location>
</feature>
<dbReference type="Proteomes" id="UP001152798">
    <property type="component" value="Chromosome 5"/>
</dbReference>
<dbReference type="EMBL" id="OV725081">
    <property type="protein sequence ID" value="CAH1403887.1"/>
    <property type="molecule type" value="Genomic_DNA"/>
</dbReference>
<feature type="compositionally biased region" description="Polar residues" evidence="1">
    <location>
        <begin position="213"/>
        <end position="225"/>
    </location>
</feature>
<feature type="region of interest" description="Disordered" evidence="1">
    <location>
        <begin position="256"/>
        <end position="292"/>
    </location>
</feature>
<feature type="region of interest" description="Disordered" evidence="1">
    <location>
        <begin position="72"/>
        <end position="100"/>
    </location>
</feature>
<protein>
    <submittedName>
        <fullName evidence="2">Uncharacterized protein</fullName>
    </submittedName>
</protein>
<reference evidence="2" key="1">
    <citation type="submission" date="2022-01" db="EMBL/GenBank/DDBJ databases">
        <authorList>
            <person name="King R."/>
        </authorList>
    </citation>
    <scope>NUCLEOTIDE SEQUENCE</scope>
</reference>
<keyword evidence="3" id="KW-1185">Reference proteome</keyword>
<dbReference type="OrthoDB" id="6607911at2759"/>
<evidence type="ECO:0000256" key="1">
    <source>
        <dbReference type="SAM" id="MobiDB-lite"/>
    </source>
</evidence>